<feature type="compositionally biased region" description="Basic and acidic residues" evidence="2">
    <location>
        <begin position="1197"/>
        <end position="1208"/>
    </location>
</feature>
<feature type="domain" description="DNA2/NAM7 helicase helicase" evidence="3">
    <location>
        <begin position="287"/>
        <end position="412"/>
    </location>
</feature>
<dbReference type="Pfam" id="PF25396">
    <property type="entry name" value="ZNFX1"/>
    <property type="match status" value="1"/>
</dbReference>
<accession>A0A9Q0AUK9</accession>
<evidence type="ECO:0000256" key="2">
    <source>
        <dbReference type="SAM" id="MobiDB-lite"/>
    </source>
</evidence>
<keyword evidence="1" id="KW-0547">Nucleotide-binding</keyword>
<feature type="domain" description="DNA2/NAM7 helicase-like C-terminal" evidence="4">
    <location>
        <begin position="687"/>
        <end position="878"/>
    </location>
</feature>
<keyword evidence="7" id="KW-1185">Reference proteome</keyword>
<feature type="region of interest" description="Disordered" evidence="2">
    <location>
        <begin position="1096"/>
        <end position="1241"/>
    </location>
</feature>
<dbReference type="GO" id="GO:0031048">
    <property type="term" value="P:regulatory ncRNA-mediated heterochromatin formation"/>
    <property type="evidence" value="ECO:0007669"/>
    <property type="project" value="TreeGrafter"/>
</dbReference>
<dbReference type="Pfam" id="PF13086">
    <property type="entry name" value="AAA_11"/>
    <property type="match status" value="2"/>
</dbReference>
<organism evidence="6 7">
    <name type="scientific">Neoarthrinium moseri</name>
    <dbReference type="NCBI Taxonomy" id="1658444"/>
    <lineage>
        <taxon>Eukaryota</taxon>
        <taxon>Fungi</taxon>
        <taxon>Dikarya</taxon>
        <taxon>Ascomycota</taxon>
        <taxon>Pezizomycotina</taxon>
        <taxon>Sordariomycetes</taxon>
        <taxon>Xylariomycetidae</taxon>
        <taxon>Amphisphaeriales</taxon>
        <taxon>Apiosporaceae</taxon>
        <taxon>Neoarthrinium</taxon>
    </lineage>
</organism>
<evidence type="ECO:0000259" key="5">
    <source>
        <dbReference type="Pfam" id="PF25396"/>
    </source>
</evidence>
<evidence type="ECO:0000259" key="3">
    <source>
        <dbReference type="Pfam" id="PF13086"/>
    </source>
</evidence>
<evidence type="ECO:0000313" key="6">
    <source>
        <dbReference type="EMBL" id="KAI1879798.1"/>
    </source>
</evidence>
<keyword evidence="1" id="KW-0067">ATP-binding</keyword>
<name>A0A9Q0AUK9_9PEZI</name>
<dbReference type="EMBL" id="JAFIMR010000003">
    <property type="protein sequence ID" value="KAI1879798.1"/>
    <property type="molecule type" value="Genomic_DNA"/>
</dbReference>
<sequence>MDRDDQTDQAAPQDVVSIIRSHVDFSPSKPAEPYGDWRSLPELPTSWELNPDWDNDLEKIRMNVPQNDIRYPYSDKNGYLEIHYRLSREEGITSLRNGVFVQGYLMTRLGPVCRLQFSTQRAGRKIVWTRTRRLTPGTIVAISTAADNFETICKPAVIADRSIRDGLDKKPPTIQILWSDISDAVIDPNQELVMIEARRGFFESVRHTLVGLQHVAQIKTPFDKYLVQGSQADENPQYVLDNPKMDISGLLHHLPDDSIERERLLGPYRNYDILSGIPANIGPHTSLDNSQLQAVHRILTKELAMVQGPPGTGKTFTSVQALRSLVNTLTAGMRKDTEEVIIVAAETNHAVDQILTHLLKLDYNVLRLGGRSKDEEIKKYNMFNLRRRAPILAHNKDFQNGEAARKKVIRDFGDMIESVFPADELLDPEVLHEYGIITNEQLGSLTNTSWDYQPPSGRPFGIMSEWLHESMVDLSQRRYEDPAFDDEEIMDDDEIDTSDFQLDLDDPAVDDEGDSFVLKGTWIDISRKWGGANPQHYNEESLLLKREMNRRDLFDVPEKYRGAMYECWQRQLLEKHHQGLCNLLANYTRKYKSLKVNGWKRDVACIKSMGIHIIGCTTTGLSKYRGLLAALKAKTILVEEAAQSREANIAAALFPSLQQLILVGDHQQLDPYTDVPGLAGSYHNITVSMFERLVAYLRLPFTMLNGQRRMITAIREVLNPFYPSLGDHPIVRDPLYRPAIPGMPVSHYLFQHTWPESMDTDLLSRFNAQEAEMVVRFAIYLMRNGTQAHQITILTFYRGQKKKIHKTIAKLLRPLYAQAKIGVQTVDSYQGEENDIILLSLVRSNKPNMPGVAGFVEDMSRGVVSISRARRGLYIFGNITNLETASPESRFMWGNVRQVFERQGRYFPGQSGLPIRCKNHGAINHIMDADTLAGNYGGCWQVCEGHFEECGHPCDRLCHPMSHSQLVCKKPCERKLHCGHRCSNDCGDECICEKLCPSFMGRMPQPEVDQMQGHRPLGNGSSHKQRRTNGMRDTVQRNKWVAYNSAQDDARARLQRQTSPRLIDTALPVSVHETLREEFRSVNISPMGGRVVADGVITNGNNIPPGTNNPAIRGKPDFGSTTAHRNRESAAPTPKASGDTDERSTGTPTPNARQIPRGRRSPIVTPRTAVRAFPPRYDQTPTHSNLLDLSHLDGVLDDTRLERNRSSPEDLYDVSPPRERNAHTSHQAAFNLPPSRVSSSYDNVSDASSEIARTVADWEVASDNEERDGVQLPIVTVKETKKCFDDDDDGDDKDLIIF</sequence>
<keyword evidence="1" id="KW-0347">Helicase</keyword>
<dbReference type="Proteomes" id="UP000829685">
    <property type="component" value="Unassembled WGS sequence"/>
</dbReference>
<dbReference type="GO" id="GO:0004386">
    <property type="term" value="F:helicase activity"/>
    <property type="evidence" value="ECO:0007669"/>
    <property type="project" value="InterPro"/>
</dbReference>
<dbReference type="GO" id="GO:0031380">
    <property type="term" value="C:nuclear RNA-directed RNA polymerase complex"/>
    <property type="evidence" value="ECO:0007669"/>
    <property type="project" value="TreeGrafter"/>
</dbReference>
<dbReference type="PANTHER" id="PTHR10887">
    <property type="entry name" value="DNA2/NAM7 HELICASE FAMILY"/>
    <property type="match status" value="1"/>
</dbReference>
<evidence type="ECO:0000259" key="4">
    <source>
        <dbReference type="Pfam" id="PF13087"/>
    </source>
</evidence>
<dbReference type="InterPro" id="IPR041679">
    <property type="entry name" value="DNA2/NAM7-like_C"/>
</dbReference>
<dbReference type="InterPro" id="IPR041677">
    <property type="entry name" value="DNA2/NAM7_AAA_11"/>
</dbReference>
<dbReference type="InterPro" id="IPR027417">
    <property type="entry name" value="P-loop_NTPase"/>
</dbReference>
<evidence type="ECO:0008006" key="8">
    <source>
        <dbReference type="Google" id="ProtNLM"/>
    </source>
</evidence>
<dbReference type="PANTHER" id="PTHR10887:SF341">
    <property type="entry name" value="NFX1-TYPE ZINC FINGER-CONTAINING PROTEIN 1"/>
    <property type="match status" value="1"/>
</dbReference>
<feature type="compositionally biased region" description="Low complexity" evidence="2">
    <location>
        <begin position="1097"/>
        <end position="1110"/>
    </location>
</feature>
<dbReference type="InterPro" id="IPR045055">
    <property type="entry name" value="DNA2/NAM7-like"/>
</dbReference>
<proteinExistence type="predicted"/>
<keyword evidence="1" id="KW-0378">Hydrolase</keyword>
<feature type="domain" description="DNA2/NAM7 helicase helicase" evidence="3">
    <location>
        <begin position="611"/>
        <end position="672"/>
    </location>
</feature>
<comment type="caution">
    <text evidence="6">The sequence shown here is derived from an EMBL/GenBank/DDBJ whole genome shotgun (WGS) entry which is preliminary data.</text>
</comment>
<gene>
    <name evidence="6" type="ORF">JX265_001419</name>
</gene>
<dbReference type="InterPro" id="IPR057373">
    <property type="entry name" value="ZNFX1"/>
</dbReference>
<evidence type="ECO:0000256" key="1">
    <source>
        <dbReference type="ARBA" id="ARBA00022806"/>
    </source>
</evidence>
<dbReference type="Pfam" id="PF13087">
    <property type="entry name" value="AAA_12"/>
    <property type="match status" value="1"/>
</dbReference>
<protein>
    <recommendedName>
        <fullName evidence="8">RNA helicase</fullName>
    </recommendedName>
</protein>
<dbReference type="Gene3D" id="3.40.50.300">
    <property type="entry name" value="P-loop containing nucleotide triphosphate hydrolases"/>
    <property type="match status" value="3"/>
</dbReference>
<evidence type="ECO:0000313" key="7">
    <source>
        <dbReference type="Proteomes" id="UP000829685"/>
    </source>
</evidence>
<dbReference type="InterPro" id="IPR047187">
    <property type="entry name" value="SF1_C_Upf1"/>
</dbReference>
<reference evidence="6" key="1">
    <citation type="submission" date="2021-03" db="EMBL/GenBank/DDBJ databases">
        <title>Revisited historic fungal species revealed as producer of novel bioactive compounds through whole genome sequencing and comparative genomics.</title>
        <authorList>
            <person name="Vignolle G.A."/>
            <person name="Hochenegger N."/>
            <person name="Mach R.L."/>
            <person name="Mach-Aigner A.R."/>
            <person name="Javad Rahimi M."/>
            <person name="Salim K.A."/>
            <person name="Chan C.M."/>
            <person name="Lim L.B.L."/>
            <person name="Cai F."/>
            <person name="Druzhinina I.S."/>
            <person name="U'Ren J.M."/>
            <person name="Derntl C."/>
        </authorList>
    </citation>
    <scope>NUCLEOTIDE SEQUENCE</scope>
    <source>
        <strain evidence="6">TUCIM 5799</strain>
    </source>
</reference>
<dbReference type="SUPFAM" id="SSF52540">
    <property type="entry name" value="P-loop containing nucleoside triphosphate hydrolases"/>
    <property type="match status" value="1"/>
</dbReference>
<feature type="domain" description="ZNFX1" evidence="5">
    <location>
        <begin position="98"/>
        <end position="198"/>
    </location>
</feature>
<dbReference type="CDD" id="cd18808">
    <property type="entry name" value="SF1_C_Upf1"/>
    <property type="match status" value="1"/>
</dbReference>